<dbReference type="RefSeq" id="WP_183971044.1">
    <property type="nucleotide sequence ID" value="NZ_JACIBY010000001.1"/>
</dbReference>
<comment type="caution">
    <text evidence="5">The sequence shown here is derived from an EMBL/GenBank/DDBJ whole genome shotgun (WGS) entry which is preliminary data.</text>
</comment>
<dbReference type="Gene3D" id="1.25.40.10">
    <property type="entry name" value="Tetratricopeptide repeat domain"/>
    <property type="match status" value="1"/>
</dbReference>
<feature type="transmembrane region" description="Helical" evidence="4">
    <location>
        <begin position="357"/>
        <end position="375"/>
    </location>
</feature>
<organism evidence="5 6">
    <name type="scientific">Runella defluvii</name>
    <dbReference type="NCBI Taxonomy" id="370973"/>
    <lineage>
        <taxon>Bacteria</taxon>
        <taxon>Pseudomonadati</taxon>
        <taxon>Bacteroidota</taxon>
        <taxon>Cytophagia</taxon>
        <taxon>Cytophagales</taxon>
        <taxon>Spirosomataceae</taxon>
        <taxon>Runella</taxon>
    </lineage>
</organism>
<keyword evidence="2 3" id="KW-0802">TPR repeat</keyword>
<feature type="transmembrane region" description="Helical" evidence="4">
    <location>
        <begin position="326"/>
        <end position="345"/>
    </location>
</feature>
<keyword evidence="1" id="KW-0677">Repeat</keyword>
<dbReference type="PROSITE" id="PS50005">
    <property type="entry name" value="TPR"/>
    <property type="match status" value="2"/>
</dbReference>
<keyword evidence="4" id="KW-0812">Transmembrane</keyword>
<dbReference type="SMART" id="SM00028">
    <property type="entry name" value="TPR"/>
    <property type="match status" value="6"/>
</dbReference>
<reference evidence="5 6" key="1">
    <citation type="submission" date="2020-08" db="EMBL/GenBank/DDBJ databases">
        <title>Genomic Encyclopedia of Type Strains, Phase IV (KMG-IV): sequencing the most valuable type-strain genomes for metagenomic binning, comparative biology and taxonomic classification.</title>
        <authorList>
            <person name="Goeker M."/>
        </authorList>
    </citation>
    <scope>NUCLEOTIDE SEQUENCE [LARGE SCALE GENOMIC DNA]</scope>
    <source>
        <strain evidence="5 6">DSM 17976</strain>
    </source>
</reference>
<evidence type="ECO:0000313" key="5">
    <source>
        <dbReference type="EMBL" id="MBB3836271.1"/>
    </source>
</evidence>
<keyword evidence="4" id="KW-1133">Transmembrane helix</keyword>
<sequence length="404" mass="45921">MITEIHLQRARQLLEVNRQEQAIEELLIVLSTDPDNVDALYMIVHCFIQVENNDKAQEYWQGLVQVAPSNSVTHYYHAIILDRFKKAKDSEAAIWHAIQLNPHEAAYWAFLSALYIDKKEWEKALEYANKGLAIDPEHTTSLNHRTLCLTKLNRKEELYDSINDALHADPHDSYTHANIGWTQLENNEPEEAIKHFREALRLNPSQFYAQEGMKEAIKGRNPIYRAFLNYAFWISKQQSVMQWVVILVIFLSQRILPEPFSTIVTILVIASWLITPLANFVLLFDKDGKYLLSNLQKNGAIAVSFFIAVSIIGLITGLIIKSIDTIYILGLFGVFASLPITGMIASEERFKIGWVKALGFGLPALGIIAIGAWAIDNLRVFDMAWQCFVVGSALSTWVFALNKN</sequence>
<feature type="transmembrane region" description="Helical" evidence="4">
    <location>
        <begin position="300"/>
        <end position="320"/>
    </location>
</feature>
<evidence type="ECO:0000313" key="6">
    <source>
        <dbReference type="Proteomes" id="UP000541352"/>
    </source>
</evidence>
<dbReference type="PANTHER" id="PTHR44943:SF8">
    <property type="entry name" value="TPR REPEAT-CONTAINING PROTEIN MJ0263"/>
    <property type="match status" value="1"/>
</dbReference>
<evidence type="ECO:0000256" key="3">
    <source>
        <dbReference type="PROSITE-ProRule" id="PRU00339"/>
    </source>
</evidence>
<name>A0A7W5ZFH7_9BACT</name>
<feature type="transmembrane region" description="Helical" evidence="4">
    <location>
        <begin position="240"/>
        <end position="256"/>
    </location>
</feature>
<accession>A0A7W5ZFH7</accession>
<evidence type="ECO:0000256" key="1">
    <source>
        <dbReference type="ARBA" id="ARBA00022737"/>
    </source>
</evidence>
<feature type="repeat" description="TPR" evidence="3">
    <location>
        <begin position="173"/>
        <end position="206"/>
    </location>
</feature>
<dbReference type="PANTHER" id="PTHR44943">
    <property type="entry name" value="CELLULOSE SYNTHASE OPERON PROTEIN C"/>
    <property type="match status" value="1"/>
</dbReference>
<keyword evidence="6" id="KW-1185">Reference proteome</keyword>
<dbReference type="Pfam" id="PF00515">
    <property type="entry name" value="TPR_1"/>
    <property type="match status" value="1"/>
</dbReference>
<keyword evidence="4" id="KW-0472">Membrane</keyword>
<gene>
    <name evidence="5" type="ORF">FHS57_000253</name>
</gene>
<dbReference type="InterPro" id="IPR051685">
    <property type="entry name" value="Ycf3/AcsC/BcsC/TPR_MFPF"/>
</dbReference>
<dbReference type="SUPFAM" id="SSF48452">
    <property type="entry name" value="TPR-like"/>
    <property type="match status" value="1"/>
</dbReference>
<feature type="repeat" description="TPR" evidence="3">
    <location>
        <begin position="105"/>
        <end position="138"/>
    </location>
</feature>
<feature type="transmembrane region" description="Helical" evidence="4">
    <location>
        <begin position="262"/>
        <end position="284"/>
    </location>
</feature>
<dbReference type="InterPro" id="IPR011990">
    <property type="entry name" value="TPR-like_helical_dom_sf"/>
</dbReference>
<dbReference type="EMBL" id="JACIBY010000001">
    <property type="protein sequence ID" value="MBB3836271.1"/>
    <property type="molecule type" value="Genomic_DNA"/>
</dbReference>
<protein>
    <submittedName>
        <fullName evidence="5">Tetratricopeptide (TPR) repeat protein</fullName>
    </submittedName>
</protein>
<dbReference type="InterPro" id="IPR019734">
    <property type="entry name" value="TPR_rpt"/>
</dbReference>
<evidence type="ECO:0000256" key="2">
    <source>
        <dbReference type="ARBA" id="ARBA00022803"/>
    </source>
</evidence>
<dbReference type="AlphaFoldDB" id="A0A7W5ZFH7"/>
<dbReference type="Pfam" id="PF13181">
    <property type="entry name" value="TPR_8"/>
    <property type="match status" value="1"/>
</dbReference>
<dbReference type="Proteomes" id="UP000541352">
    <property type="component" value="Unassembled WGS sequence"/>
</dbReference>
<proteinExistence type="predicted"/>
<feature type="transmembrane region" description="Helical" evidence="4">
    <location>
        <begin position="381"/>
        <end position="401"/>
    </location>
</feature>
<evidence type="ECO:0000256" key="4">
    <source>
        <dbReference type="SAM" id="Phobius"/>
    </source>
</evidence>